<keyword evidence="1" id="KW-1133">Transmembrane helix</keyword>
<reference evidence="2 3" key="1">
    <citation type="journal article" date="2008" name="J. Bacteriol.">
        <title>Comparative genome analysis of 'Candidatus Phytoplasma australiense' (subgroup tuf-Australia I; rp-A) and 'Ca. Phytoplasma asteris' strains OY-M and AY-WB.</title>
        <authorList>
            <person name="Tran-Nguyen L.T."/>
            <person name="Kube M."/>
            <person name="Schneider B."/>
            <person name="Reinhardt R."/>
            <person name="Gibb K.S."/>
        </authorList>
    </citation>
    <scope>NUCLEOTIDE SEQUENCE [LARGE SCALE GENOMIC DNA]</scope>
</reference>
<dbReference type="AlphaFoldDB" id="B1VAY5"/>
<organism evidence="2 3">
    <name type="scientific">Phytoplasma australiense</name>
    <dbReference type="NCBI Taxonomy" id="59748"/>
    <lineage>
        <taxon>Bacteria</taxon>
        <taxon>Bacillati</taxon>
        <taxon>Mycoplasmatota</taxon>
        <taxon>Mollicutes</taxon>
        <taxon>Acholeplasmatales</taxon>
        <taxon>Acholeplasmataceae</taxon>
        <taxon>Candidatus Phytoplasma</taxon>
        <taxon>16SrXII (Stolbur group)</taxon>
    </lineage>
</organism>
<keyword evidence="1" id="KW-0812">Transmembrane</keyword>
<dbReference type="KEGG" id="pal:PA0774"/>
<name>B1VAY5_PHYAS</name>
<keyword evidence="1" id="KW-0472">Membrane</keyword>
<protein>
    <submittedName>
        <fullName evidence="2">Uncharacterized protein</fullName>
    </submittedName>
</protein>
<accession>B1VAY5</accession>
<sequence>MFPKNFNEISILNNNQYRLGYFCYFLYLCLSVSNPFYNIYKLKKSHLNLKKCIKKMTKVFFISKKLLYFKLVFQLIFKILNFSFF</sequence>
<evidence type="ECO:0000313" key="3">
    <source>
        <dbReference type="Proteomes" id="UP000008323"/>
    </source>
</evidence>
<evidence type="ECO:0000256" key="1">
    <source>
        <dbReference type="SAM" id="Phobius"/>
    </source>
</evidence>
<gene>
    <name evidence="2" type="ordered locus">PA0774</name>
</gene>
<evidence type="ECO:0000313" key="2">
    <source>
        <dbReference type="EMBL" id="CAM12108.1"/>
    </source>
</evidence>
<dbReference type="EMBL" id="AM422018">
    <property type="protein sequence ID" value="CAM12108.1"/>
    <property type="molecule type" value="Genomic_DNA"/>
</dbReference>
<dbReference type="Proteomes" id="UP000008323">
    <property type="component" value="Chromosome"/>
</dbReference>
<feature type="transmembrane region" description="Helical" evidence="1">
    <location>
        <begin position="66"/>
        <end position="84"/>
    </location>
</feature>
<proteinExistence type="predicted"/>
<feature type="transmembrane region" description="Helical" evidence="1">
    <location>
        <begin position="19"/>
        <end position="40"/>
    </location>
</feature>